<feature type="domain" description="C3H1-type" evidence="7">
    <location>
        <begin position="356"/>
        <end position="384"/>
    </location>
</feature>
<dbReference type="SMART" id="SM00356">
    <property type="entry name" value="ZnF_C3H1"/>
    <property type="match status" value="5"/>
</dbReference>
<dbReference type="GO" id="GO:0003723">
    <property type="term" value="F:RNA binding"/>
    <property type="evidence" value="ECO:0007669"/>
    <property type="project" value="InterPro"/>
</dbReference>
<name>A0A8H7PJM8_9FUNG</name>
<feature type="compositionally biased region" description="Basic and acidic residues" evidence="6">
    <location>
        <begin position="117"/>
        <end position="131"/>
    </location>
</feature>
<evidence type="ECO:0000256" key="4">
    <source>
        <dbReference type="ARBA" id="ARBA00022833"/>
    </source>
</evidence>
<feature type="compositionally biased region" description="Basic residues" evidence="6">
    <location>
        <begin position="132"/>
        <end position="154"/>
    </location>
</feature>
<protein>
    <recommendedName>
        <fullName evidence="7">C3H1-type domain-containing protein</fullName>
    </recommendedName>
</protein>
<reference evidence="8" key="1">
    <citation type="submission" date="2020-12" db="EMBL/GenBank/DDBJ databases">
        <title>Metabolic potential, ecology and presence of endohyphal bacteria is reflected in genomic diversity of Mucoromycotina.</title>
        <authorList>
            <person name="Muszewska A."/>
            <person name="Okrasinska A."/>
            <person name="Steczkiewicz K."/>
            <person name="Drgas O."/>
            <person name="Orlowska M."/>
            <person name="Perlinska-Lenart U."/>
            <person name="Aleksandrzak-Piekarczyk T."/>
            <person name="Szatraj K."/>
            <person name="Zielenkiewicz U."/>
            <person name="Pilsyk S."/>
            <person name="Malc E."/>
            <person name="Mieczkowski P."/>
            <person name="Kruszewska J.S."/>
            <person name="Biernat P."/>
            <person name="Pawlowska J."/>
        </authorList>
    </citation>
    <scope>NUCLEOTIDE SEQUENCE</scope>
    <source>
        <strain evidence="8">WA0000051536</strain>
    </source>
</reference>
<feature type="zinc finger region" description="C3H1-type" evidence="5">
    <location>
        <begin position="294"/>
        <end position="321"/>
    </location>
</feature>
<sequence>MAQLARQKKEGNIAKDENKKSDDSFVKTVPEQASALPEQITPLRQSKAPPSNVLESAPHMDGNNSKSHTSDITIPTPDRMLSNQVSTSTASIGKEQLPIQQLTQTHARPSGQAVPARDTKANVHHGAEETRKKKNKKNKGKQPAKIRMSRPHAHPHPDSMDSSAAKDFDDFDALLRAHEQPINTTPVRDSHKERNPNAPHQDENDGNIEDVAAKILGRRPKPKNDRQKQKRKHNSAEGGRSETNGPRKKQAVEKTPFVPRVVCKFWEGGYCSNGDKCTFLHAGEQKVVVSNKADPKNVLCRHFVTGSCRKGDQCPFSHNTKLEACRHFHVKGICLTGEDCPFAHEDATAESLAAMRNKNTPCRFYHLKGFCTSGDDCLYSHQNQSDDRLTQLKGSETCKYFLSGNCLAGDECLFSHDVNSTTAPAVPEYTKATSVPQPTMANFELKLE</sequence>
<feature type="zinc finger region" description="C3H1-type" evidence="5">
    <location>
        <begin position="392"/>
        <end position="419"/>
    </location>
</feature>
<accession>A0A8H7PJM8</accession>
<dbReference type="Proteomes" id="UP000612746">
    <property type="component" value="Unassembled WGS sequence"/>
</dbReference>
<evidence type="ECO:0000313" key="8">
    <source>
        <dbReference type="EMBL" id="KAG2175242.1"/>
    </source>
</evidence>
<dbReference type="GO" id="GO:0005634">
    <property type="term" value="C:nucleus"/>
    <property type="evidence" value="ECO:0007669"/>
    <property type="project" value="TreeGrafter"/>
</dbReference>
<dbReference type="PANTHER" id="PTHR13119:SF12">
    <property type="entry name" value="PROTEIN SUPPRESSOR OF SABLE"/>
    <property type="match status" value="1"/>
</dbReference>
<dbReference type="InterPro" id="IPR045124">
    <property type="entry name" value="Su(sable)-like"/>
</dbReference>
<dbReference type="Pfam" id="PF00642">
    <property type="entry name" value="zf-CCCH"/>
    <property type="match status" value="1"/>
</dbReference>
<dbReference type="PANTHER" id="PTHR13119">
    <property type="entry name" value="ZINC FINGER CCCH DOMAIN-CONTAINING PROTEI"/>
    <property type="match status" value="1"/>
</dbReference>
<feature type="compositionally biased region" description="Basic and acidic residues" evidence="6">
    <location>
        <begin position="7"/>
        <end position="25"/>
    </location>
</feature>
<feature type="domain" description="C3H1-type" evidence="7">
    <location>
        <begin position="294"/>
        <end position="321"/>
    </location>
</feature>
<keyword evidence="1 5" id="KW-0479">Metal-binding</keyword>
<evidence type="ECO:0000256" key="1">
    <source>
        <dbReference type="ARBA" id="ARBA00022723"/>
    </source>
</evidence>
<feature type="domain" description="C3H1-type" evidence="7">
    <location>
        <begin position="257"/>
        <end position="284"/>
    </location>
</feature>
<organism evidence="8 9">
    <name type="scientific">Umbelopsis vinacea</name>
    <dbReference type="NCBI Taxonomy" id="44442"/>
    <lineage>
        <taxon>Eukaryota</taxon>
        <taxon>Fungi</taxon>
        <taxon>Fungi incertae sedis</taxon>
        <taxon>Mucoromycota</taxon>
        <taxon>Mucoromycotina</taxon>
        <taxon>Umbelopsidomycetes</taxon>
        <taxon>Umbelopsidales</taxon>
        <taxon>Umbelopsidaceae</taxon>
        <taxon>Umbelopsis</taxon>
    </lineage>
</organism>
<dbReference type="EMBL" id="JAEPRA010000015">
    <property type="protein sequence ID" value="KAG2175242.1"/>
    <property type="molecule type" value="Genomic_DNA"/>
</dbReference>
<dbReference type="Pfam" id="PF18345">
    <property type="entry name" value="zf_CCCH_4"/>
    <property type="match status" value="1"/>
</dbReference>
<gene>
    <name evidence="8" type="ORF">INT44_007730</name>
</gene>
<keyword evidence="4 5" id="KW-0862">Zinc</keyword>
<dbReference type="PROSITE" id="PS50103">
    <property type="entry name" value="ZF_C3H1"/>
    <property type="match status" value="5"/>
</dbReference>
<dbReference type="Pfam" id="PF14608">
    <property type="entry name" value="zf-CCCH_2"/>
    <property type="match status" value="3"/>
</dbReference>
<feature type="compositionally biased region" description="Polar residues" evidence="6">
    <location>
        <begin position="81"/>
        <end position="91"/>
    </location>
</feature>
<dbReference type="InterPro" id="IPR000571">
    <property type="entry name" value="Znf_CCCH"/>
</dbReference>
<evidence type="ECO:0000256" key="2">
    <source>
        <dbReference type="ARBA" id="ARBA00022737"/>
    </source>
</evidence>
<keyword evidence="2" id="KW-0677">Repeat</keyword>
<dbReference type="Gene3D" id="3.30.1370.210">
    <property type="match status" value="2"/>
</dbReference>
<keyword evidence="9" id="KW-1185">Reference proteome</keyword>
<feature type="compositionally biased region" description="Polar residues" evidence="6">
    <location>
        <begin position="98"/>
        <end position="107"/>
    </location>
</feature>
<feature type="domain" description="C3H1-type" evidence="7">
    <location>
        <begin position="392"/>
        <end position="419"/>
    </location>
</feature>
<dbReference type="GO" id="GO:0008270">
    <property type="term" value="F:zinc ion binding"/>
    <property type="evidence" value="ECO:0007669"/>
    <property type="project" value="UniProtKB-KW"/>
</dbReference>
<feature type="domain" description="C3H1-type" evidence="7">
    <location>
        <begin position="324"/>
        <end position="347"/>
    </location>
</feature>
<evidence type="ECO:0000256" key="5">
    <source>
        <dbReference type="PROSITE-ProRule" id="PRU00723"/>
    </source>
</evidence>
<keyword evidence="3 5" id="KW-0863">Zinc-finger</keyword>
<dbReference type="AlphaFoldDB" id="A0A8H7PJM8"/>
<feature type="zinc finger region" description="C3H1-type" evidence="5">
    <location>
        <begin position="257"/>
        <end position="284"/>
    </location>
</feature>
<dbReference type="GO" id="GO:0045892">
    <property type="term" value="P:negative regulation of DNA-templated transcription"/>
    <property type="evidence" value="ECO:0007669"/>
    <property type="project" value="InterPro"/>
</dbReference>
<comment type="caution">
    <text evidence="8">The sequence shown here is derived from an EMBL/GenBank/DDBJ whole genome shotgun (WGS) entry which is preliminary data.</text>
</comment>
<dbReference type="Gene3D" id="4.10.1000.10">
    <property type="entry name" value="Zinc finger, CCCH-type"/>
    <property type="match status" value="1"/>
</dbReference>
<dbReference type="SUPFAM" id="SSF90229">
    <property type="entry name" value="CCCH zinc finger"/>
    <property type="match status" value="5"/>
</dbReference>
<proteinExistence type="predicted"/>
<evidence type="ECO:0000256" key="3">
    <source>
        <dbReference type="ARBA" id="ARBA00022771"/>
    </source>
</evidence>
<feature type="zinc finger region" description="C3H1-type" evidence="5">
    <location>
        <begin position="356"/>
        <end position="384"/>
    </location>
</feature>
<feature type="zinc finger region" description="C3H1-type" evidence="5">
    <location>
        <begin position="324"/>
        <end position="347"/>
    </location>
</feature>
<feature type="compositionally biased region" description="Polar residues" evidence="6">
    <location>
        <begin position="62"/>
        <end position="73"/>
    </location>
</feature>
<feature type="region of interest" description="Disordered" evidence="6">
    <location>
        <begin position="1"/>
        <end position="253"/>
    </location>
</feature>
<evidence type="ECO:0000256" key="6">
    <source>
        <dbReference type="SAM" id="MobiDB-lite"/>
    </source>
</evidence>
<evidence type="ECO:0000313" key="9">
    <source>
        <dbReference type="Proteomes" id="UP000612746"/>
    </source>
</evidence>
<dbReference type="InterPro" id="IPR036855">
    <property type="entry name" value="Znf_CCCH_sf"/>
</dbReference>
<dbReference type="OrthoDB" id="411372at2759"/>
<feature type="compositionally biased region" description="Basic and acidic residues" evidence="6">
    <location>
        <begin position="155"/>
        <end position="179"/>
    </location>
</feature>
<feature type="compositionally biased region" description="Basic and acidic residues" evidence="6">
    <location>
        <begin position="188"/>
        <end position="203"/>
    </location>
</feature>
<evidence type="ECO:0000259" key="7">
    <source>
        <dbReference type="PROSITE" id="PS50103"/>
    </source>
</evidence>